<dbReference type="AlphaFoldDB" id="A0A1G9NTQ3"/>
<reference evidence="3" key="1">
    <citation type="submission" date="2016-10" db="EMBL/GenBank/DDBJ databases">
        <authorList>
            <person name="Varghese N."/>
            <person name="Submissions S."/>
        </authorList>
    </citation>
    <scope>NUCLEOTIDE SEQUENCE [LARGE SCALE GENOMIC DNA]</scope>
    <source>
        <strain evidence="3">DSM 24536</strain>
    </source>
</reference>
<proteinExistence type="predicted"/>
<organism evidence="2 3">
    <name type="scientific">Daejeonella rubra</name>
    <dbReference type="NCBI Taxonomy" id="990371"/>
    <lineage>
        <taxon>Bacteria</taxon>
        <taxon>Pseudomonadati</taxon>
        <taxon>Bacteroidota</taxon>
        <taxon>Sphingobacteriia</taxon>
        <taxon>Sphingobacteriales</taxon>
        <taxon>Sphingobacteriaceae</taxon>
        <taxon>Daejeonella</taxon>
    </lineage>
</organism>
<dbReference type="EMBL" id="FNHH01000003">
    <property type="protein sequence ID" value="SDL89956.1"/>
    <property type="molecule type" value="Genomic_DNA"/>
</dbReference>
<name>A0A1G9NTQ3_9SPHI</name>
<accession>A0A1G9NTQ3</accession>
<feature type="region of interest" description="Disordered" evidence="1">
    <location>
        <begin position="17"/>
        <end position="36"/>
    </location>
</feature>
<sequence>MTFKIHIKNIIVEKTTKGNSSRNSLGSMISANIIRN</sequence>
<protein>
    <submittedName>
        <fullName evidence="2">Uncharacterized protein</fullName>
    </submittedName>
</protein>
<evidence type="ECO:0000313" key="3">
    <source>
        <dbReference type="Proteomes" id="UP000199226"/>
    </source>
</evidence>
<gene>
    <name evidence="2" type="ORF">SAMN05421813_103180</name>
</gene>
<keyword evidence="3" id="KW-1185">Reference proteome</keyword>
<dbReference type="Proteomes" id="UP000199226">
    <property type="component" value="Unassembled WGS sequence"/>
</dbReference>
<evidence type="ECO:0000313" key="2">
    <source>
        <dbReference type="EMBL" id="SDL89956.1"/>
    </source>
</evidence>
<evidence type="ECO:0000256" key="1">
    <source>
        <dbReference type="SAM" id="MobiDB-lite"/>
    </source>
</evidence>